<reference evidence="2" key="1">
    <citation type="submission" date="2019-08" db="EMBL/GenBank/DDBJ databases">
        <authorList>
            <person name="Kucharzyk K."/>
            <person name="Murdoch R.W."/>
            <person name="Higgins S."/>
            <person name="Loffler F."/>
        </authorList>
    </citation>
    <scope>NUCLEOTIDE SEQUENCE</scope>
</reference>
<keyword evidence="1" id="KW-0175">Coiled coil</keyword>
<comment type="caution">
    <text evidence="2">The sequence shown here is derived from an EMBL/GenBank/DDBJ whole genome shotgun (WGS) entry which is preliminary data.</text>
</comment>
<evidence type="ECO:0000313" key="2">
    <source>
        <dbReference type="EMBL" id="MPM79146.1"/>
    </source>
</evidence>
<gene>
    <name evidence="2" type="ORF">SDC9_126179</name>
</gene>
<protein>
    <recommendedName>
        <fullName evidence="3">HTH luxR-type domain-containing protein</fullName>
    </recommendedName>
</protein>
<accession>A0A645CPZ6</accession>
<sequence length="156" mass="18674">MNQDMKILQTRITQSETMLTYLRKEQESYTAEIQNKEQEIKDLYQQREEVQHTFFRQSAIYKKINKLAKQDTADKKKINVLNLSDQESLRDTIFAIYNDSITELRLRHPRLTDEDIIFLCLEKNNLPSSIIAYCFGSTNTQVIDQRRYRLKERMTN</sequence>
<organism evidence="2">
    <name type="scientific">bioreactor metagenome</name>
    <dbReference type="NCBI Taxonomy" id="1076179"/>
    <lineage>
        <taxon>unclassified sequences</taxon>
        <taxon>metagenomes</taxon>
        <taxon>ecological metagenomes</taxon>
    </lineage>
</organism>
<name>A0A645CPZ6_9ZZZZ</name>
<feature type="coiled-coil region" evidence="1">
    <location>
        <begin position="19"/>
        <end position="53"/>
    </location>
</feature>
<dbReference type="EMBL" id="VSSQ01029148">
    <property type="protein sequence ID" value="MPM79146.1"/>
    <property type="molecule type" value="Genomic_DNA"/>
</dbReference>
<evidence type="ECO:0000256" key="1">
    <source>
        <dbReference type="SAM" id="Coils"/>
    </source>
</evidence>
<evidence type="ECO:0008006" key="3">
    <source>
        <dbReference type="Google" id="ProtNLM"/>
    </source>
</evidence>
<dbReference type="AlphaFoldDB" id="A0A645CPZ6"/>
<proteinExistence type="predicted"/>